<protein>
    <submittedName>
        <fullName evidence="1">Type VI secretion system protein ImpM</fullName>
    </submittedName>
</protein>
<dbReference type="NCBIfam" id="TIGR03373">
    <property type="entry name" value="VI_minor_4"/>
    <property type="match status" value="1"/>
</dbReference>
<sequence>MIGCFGKIPAKADFIGQNATGSVIRELDQWLQNALLHFLDHEDWQRRFDELPVCFFSYHAKNGSDVMGAMISSSDSSGRRYPFFIHQILAPEGRPGLLPYMNTMAETFARQASQILLDSVHGEAPVDPLPRVQDLRALNAQDIALYQSIHERFLQDYSFDDVGKALLPGWPEFVASAFLYRLHYAQSCWQAGSVQAVMLPLPAERGLKRPVADLWLHWLGRACAAGTPVMSMLVDDFMRPKLLLMPAWCGAEQFFEVLSDPGNRRLCIDVLSPFAEEEHHPGTLPLPDTRLCLAEFLEQFPGEVVNVRA</sequence>
<evidence type="ECO:0000313" key="2">
    <source>
        <dbReference type="Proteomes" id="UP000236745"/>
    </source>
</evidence>
<name>A0A1H5UEP2_9GAMM</name>
<organism evidence="1 2">
    <name type="scientific">Marinobacterium lutimaris</name>
    <dbReference type="NCBI Taxonomy" id="568106"/>
    <lineage>
        <taxon>Bacteria</taxon>
        <taxon>Pseudomonadati</taxon>
        <taxon>Pseudomonadota</taxon>
        <taxon>Gammaproteobacteria</taxon>
        <taxon>Oceanospirillales</taxon>
        <taxon>Oceanospirillaceae</taxon>
        <taxon>Marinobacterium</taxon>
    </lineage>
</organism>
<dbReference type="EMBL" id="FNVQ01000001">
    <property type="protein sequence ID" value="SEF73459.1"/>
    <property type="molecule type" value="Genomic_DNA"/>
</dbReference>
<dbReference type="InterPro" id="IPR038225">
    <property type="entry name" value="TagF_sf"/>
</dbReference>
<accession>A0A1H5UEP2</accession>
<keyword evidence="2" id="KW-1185">Reference proteome</keyword>
<dbReference type="AlphaFoldDB" id="A0A1H5UEP2"/>
<gene>
    <name evidence="1" type="ORF">SAMN05444390_101357</name>
</gene>
<evidence type="ECO:0000313" key="1">
    <source>
        <dbReference type="EMBL" id="SEF73459.1"/>
    </source>
</evidence>
<dbReference type="InterPro" id="IPR017748">
    <property type="entry name" value="TagF"/>
</dbReference>
<proteinExistence type="predicted"/>
<dbReference type="RefSeq" id="WP_104001358.1">
    <property type="nucleotide sequence ID" value="NZ_FNVQ01000001.1"/>
</dbReference>
<dbReference type="OrthoDB" id="9801841at2"/>
<dbReference type="Pfam" id="PF09867">
    <property type="entry name" value="TagF_N"/>
    <property type="match status" value="1"/>
</dbReference>
<dbReference type="Gene3D" id="3.40.1730.10">
    <property type="entry name" value="pa0076 domain"/>
    <property type="match status" value="1"/>
</dbReference>
<reference evidence="1 2" key="1">
    <citation type="submission" date="2016-10" db="EMBL/GenBank/DDBJ databases">
        <authorList>
            <person name="de Groot N.N."/>
        </authorList>
    </citation>
    <scope>NUCLEOTIDE SEQUENCE [LARGE SCALE GENOMIC DNA]</scope>
    <source>
        <strain evidence="1 2">DSM 22012</strain>
    </source>
</reference>
<dbReference type="Proteomes" id="UP000236745">
    <property type="component" value="Unassembled WGS sequence"/>
</dbReference>